<proteinExistence type="predicted"/>
<keyword evidence="3" id="KW-1185">Reference proteome</keyword>
<gene>
    <name evidence="2" type="ORF">S101395_03511</name>
</gene>
<name>A0ABN5AKT0_9BACI</name>
<evidence type="ECO:0000313" key="3">
    <source>
        <dbReference type="Proteomes" id="UP000196877"/>
    </source>
</evidence>
<reference evidence="2 3" key="1">
    <citation type="submission" date="2017-06" db="EMBL/GenBank/DDBJ databases">
        <title>Genome sequence of Bacillus sonorensis strain SRCM101395.</title>
        <authorList>
            <person name="Cho S.H."/>
        </authorList>
    </citation>
    <scope>NUCLEOTIDE SEQUENCE [LARGE SCALE GENOMIC DNA]</scope>
    <source>
        <strain evidence="2 3">SRCM101395</strain>
    </source>
</reference>
<feature type="domain" description="IrrE N-terminal-like" evidence="1">
    <location>
        <begin position="34"/>
        <end position="147"/>
    </location>
</feature>
<dbReference type="Pfam" id="PF06114">
    <property type="entry name" value="Peptidase_M78"/>
    <property type="match status" value="1"/>
</dbReference>
<protein>
    <submittedName>
        <fullName evidence="2">Phage-like element PBSX protein XkdA</fullName>
    </submittedName>
</protein>
<dbReference type="Gene3D" id="1.10.10.2910">
    <property type="match status" value="1"/>
</dbReference>
<organism evidence="2 3">
    <name type="scientific">Bacillus sonorensis</name>
    <dbReference type="NCBI Taxonomy" id="119858"/>
    <lineage>
        <taxon>Bacteria</taxon>
        <taxon>Bacillati</taxon>
        <taxon>Bacillota</taxon>
        <taxon>Bacilli</taxon>
        <taxon>Bacillales</taxon>
        <taxon>Bacillaceae</taxon>
        <taxon>Bacillus</taxon>
    </lineage>
</organism>
<dbReference type="InterPro" id="IPR010359">
    <property type="entry name" value="IrrE_HExxH"/>
</dbReference>
<evidence type="ECO:0000259" key="1">
    <source>
        <dbReference type="Pfam" id="PF06114"/>
    </source>
</evidence>
<dbReference type="Proteomes" id="UP000196877">
    <property type="component" value="Chromosome"/>
</dbReference>
<accession>A0ABN5AKT0</accession>
<evidence type="ECO:0000313" key="2">
    <source>
        <dbReference type="EMBL" id="ASB90018.1"/>
    </source>
</evidence>
<dbReference type="EMBL" id="CP021920">
    <property type="protein sequence ID" value="ASB90018.1"/>
    <property type="molecule type" value="Genomic_DNA"/>
</dbReference>
<sequence length="221" mass="26732">MEFYLSHLEEYVKNMYLKFGFTEPYQIDMQRIASSLNIWVHYEDVNSMMIKHDGMYSIILNSRLSKEKQWEDFAHELCHVLKHAGNQLNMNKMFRELQEFQANQFMYHFCVPTFMLLKLDFPELRCHAVKMIADLFNVTEEFAAKRMELFEKRQIGIQFHKAWKTSLLEDAEPSAERTIDQFDKADEFTRFKRKNRHQYPFTKKAKKWIAAEKQAEYLLEK</sequence>